<evidence type="ECO:0000313" key="3">
    <source>
        <dbReference type="Proteomes" id="UP000789833"/>
    </source>
</evidence>
<keyword evidence="3" id="KW-1185">Reference proteome</keyword>
<dbReference type="NCBIfam" id="TIGR01610">
    <property type="entry name" value="phage_O_Nterm"/>
    <property type="match status" value="1"/>
</dbReference>
<proteinExistence type="predicted"/>
<organism evidence="2 3">
    <name type="scientific">Sutcliffiella rhizosphaerae</name>
    <dbReference type="NCBI Taxonomy" id="2880967"/>
    <lineage>
        <taxon>Bacteria</taxon>
        <taxon>Bacillati</taxon>
        <taxon>Bacillota</taxon>
        <taxon>Bacilli</taxon>
        <taxon>Bacillales</taxon>
        <taxon>Bacillaceae</taxon>
        <taxon>Sutcliffiella</taxon>
    </lineage>
</organism>
<name>A0ABN8ABH6_9BACI</name>
<dbReference type="Proteomes" id="UP000789833">
    <property type="component" value="Unassembled WGS sequence"/>
</dbReference>
<reference evidence="2 3" key="1">
    <citation type="submission" date="2021-10" db="EMBL/GenBank/DDBJ databases">
        <authorList>
            <person name="Criscuolo A."/>
        </authorList>
    </citation>
    <scope>NUCLEOTIDE SEQUENCE [LARGE SCALE GENOMIC DNA]</scope>
    <source>
        <strain evidence="3">CIP 111883</strain>
    </source>
</reference>
<accession>A0ABN8ABH6</accession>
<dbReference type="Pfam" id="PF04492">
    <property type="entry name" value="Phage_rep_O"/>
    <property type="match status" value="1"/>
</dbReference>
<dbReference type="Gene3D" id="1.10.10.10">
    <property type="entry name" value="Winged helix-like DNA-binding domain superfamily/Winged helix DNA-binding domain"/>
    <property type="match status" value="1"/>
</dbReference>
<dbReference type="RefSeq" id="WP_230501773.1">
    <property type="nucleotide sequence ID" value="NZ_CAKJTJ010000014.1"/>
</dbReference>
<gene>
    <name evidence="2" type="ORF">BACCIP111883_02620</name>
</gene>
<protein>
    <recommendedName>
        <fullName evidence="1">Bacteriophage lambda Replication protein O N-terminal domain-containing protein</fullName>
    </recommendedName>
</protein>
<dbReference type="EMBL" id="CAKJTJ010000014">
    <property type="protein sequence ID" value="CAG9621829.1"/>
    <property type="molecule type" value="Genomic_DNA"/>
</dbReference>
<sequence>MANVHPEKGFTRIAHEILEQTMKIKLSPTQHKIILAVWRYTYGFNRKDHEMSLSFLSEATDVHKQRIKPDLDKIIDRNILIITQENSARKSRRISYNKEYDQWDKLESAKILTVSKTAYQERKNLKKNI</sequence>
<dbReference type="InterPro" id="IPR036388">
    <property type="entry name" value="WH-like_DNA-bd_sf"/>
</dbReference>
<feature type="domain" description="Bacteriophage lambda Replication protein O N-terminal" evidence="1">
    <location>
        <begin position="7"/>
        <end position="103"/>
    </location>
</feature>
<evidence type="ECO:0000313" key="2">
    <source>
        <dbReference type="EMBL" id="CAG9621829.1"/>
    </source>
</evidence>
<evidence type="ECO:0000259" key="1">
    <source>
        <dbReference type="Pfam" id="PF04492"/>
    </source>
</evidence>
<comment type="caution">
    <text evidence="2">The sequence shown here is derived from an EMBL/GenBank/DDBJ whole genome shotgun (WGS) entry which is preliminary data.</text>
</comment>
<dbReference type="InterPro" id="IPR006497">
    <property type="entry name" value="Phage_lambda_VrpO_N"/>
</dbReference>